<dbReference type="Proteomes" id="UP000292702">
    <property type="component" value="Unassembled WGS sequence"/>
</dbReference>
<dbReference type="AlphaFoldDB" id="A0A4R0RQG2"/>
<dbReference type="Pfam" id="PF02353">
    <property type="entry name" value="CMAS"/>
    <property type="match status" value="1"/>
</dbReference>
<keyword evidence="2" id="KW-1185">Reference proteome</keyword>
<dbReference type="CDD" id="cd02440">
    <property type="entry name" value="AdoMet_MTases"/>
    <property type="match status" value="1"/>
</dbReference>
<gene>
    <name evidence="1" type="ORF">EIP91_007749</name>
</gene>
<dbReference type="EMBL" id="RWJN01000042">
    <property type="protein sequence ID" value="TCD69402.1"/>
    <property type="molecule type" value="Genomic_DNA"/>
</dbReference>
<comment type="caution">
    <text evidence="1">The sequence shown here is derived from an EMBL/GenBank/DDBJ whole genome shotgun (WGS) entry which is preliminary data.</text>
</comment>
<dbReference type="Gene3D" id="3.40.50.150">
    <property type="entry name" value="Vaccinia Virus protein VP39"/>
    <property type="match status" value="1"/>
</dbReference>
<evidence type="ECO:0000313" key="1">
    <source>
        <dbReference type="EMBL" id="TCD69402.1"/>
    </source>
</evidence>
<sequence length="389" mass="43507">MSTQLLRTSFQHPFSFASSLDKTWLAESGVVSTLNKITNGQLTIHTPSTTYVFPSTGEPASHSEVKAEIRVLKPSFWLRLAAMSDMGFAEGYMYQEIDCDDLVAVFTVFMLNKQNLSTMRGVFSSITARVSGALASSRFVSSLSNSRGNVSAHYDISNDMYKAFLSRDMTYSCGIFDDLDADMSLPNARASTSIAYPLLTTDTNSNDPLYDAQMRKLKYLCQRADIQPGHRVLEIGSGWGSLACYIARTIPGTEVDTITLSVQQLAYVQEYVKNAGLGQTKDGQERVRGHLVDYRLMPEEWKGQFDRVVCVEMFEHVGLEYLQTYWKQLDWALKPDTGAGVLQCITIPEGRYKSYSQEVDFIRKWTTLFLTLVKDTVISLATEGIDSSV</sequence>
<dbReference type="SUPFAM" id="SSF53335">
    <property type="entry name" value="S-adenosyl-L-methionine-dependent methyltransferases"/>
    <property type="match status" value="1"/>
</dbReference>
<reference evidence="1 2" key="1">
    <citation type="submission" date="2018-11" db="EMBL/GenBank/DDBJ databases">
        <title>Genome assembly of Steccherinum ochraceum LE-BIN_3174, the white-rot fungus of the Steccherinaceae family (The Residual Polyporoid clade, Polyporales, Basidiomycota).</title>
        <authorList>
            <person name="Fedorova T.V."/>
            <person name="Glazunova O.A."/>
            <person name="Landesman E.O."/>
            <person name="Moiseenko K.V."/>
            <person name="Psurtseva N.V."/>
            <person name="Savinova O.S."/>
            <person name="Shakhova N.V."/>
            <person name="Tyazhelova T.V."/>
            <person name="Vasina D.V."/>
        </authorList>
    </citation>
    <scope>NUCLEOTIDE SEQUENCE [LARGE SCALE GENOMIC DNA]</scope>
    <source>
        <strain evidence="1 2">LE-BIN_3174</strain>
    </source>
</reference>
<dbReference type="PANTHER" id="PTHR43667">
    <property type="entry name" value="CYCLOPROPANE-FATTY-ACYL-PHOSPHOLIPID SYNTHASE"/>
    <property type="match status" value="1"/>
</dbReference>
<dbReference type="InterPro" id="IPR050723">
    <property type="entry name" value="CFA/CMAS"/>
</dbReference>
<protein>
    <recommendedName>
        <fullName evidence="3">Cyclopropane-fatty-acyl-phospholipid synthase</fullName>
    </recommendedName>
</protein>
<dbReference type="OrthoDB" id="8300214at2759"/>
<dbReference type="PANTHER" id="PTHR43667:SF2">
    <property type="entry name" value="FATTY ACID C-METHYL TRANSFERASE"/>
    <property type="match status" value="1"/>
</dbReference>
<accession>A0A4R0RQG2</accession>
<evidence type="ECO:0008006" key="3">
    <source>
        <dbReference type="Google" id="ProtNLM"/>
    </source>
</evidence>
<dbReference type="InterPro" id="IPR029063">
    <property type="entry name" value="SAM-dependent_MTases_sf"/>
</dbReference>
<evidence type="ECO:0000313" key="2">
    <source>
        <dbReference type="Proteomes" id="UP000292702"/>
    </source>
</evidence>
<organism evidence="1 2">
    <name type="scientific">Steccherinum ochraceum</name>
    <dbReference type="NCBI Taxonomy" id="92696"/>
    <lineage>
        <taxon>Eukaryota</taxon>
        <taxon>Fungi</taxon>
        <taxon>Dikarya</taxon>
        <taxon>Basidiomycota</taxon>
        <taxon>Agaricomycotina</taxon>
        <taxon>Agaricomycetes</taxon>
        <taxon>Polyporales</taxon>
        <taxon>Steccherinaceae</taxon>
        <taxon>Steccherinum</taxon>
    </lineage>
</organism>
<proteinExistence type="predicted"/>
<dbReference type="STRING" id="92696.A0A4R0RQG2"/>
<name>A0A4R0RQG2_9APHY</name>